<evidence type="ECO:0000256" key="6">
    <source>
        <dbReference type="ARBA" id="ARBA00022679"/>
    </source>
</evidence>
<dbReference type="AlphaFoldDB" id="A0A1R1B5N8"/>
<gene>
    <name evidence="12" type="ORF">BK123_07230</name>
</gene>
<name>A0A1R1B5N8_PAELA</name>
<evidence type="ECO:0000256" key="3">
    <source>
        <dbReference type="ARBA" id="ARBA00011233"/>
    </source>
</evidence>
<sequence length="216" mass="25446">MKFHIIDVEQWTRKPYYEHYRSNKCTFSITVDIDITRLLYSLKANGFKLYPAFIYMVTRVVNNRVEFKTSYSPEGELGYWDRMTPSYTFFHNDDHTFSCLWTACSNDFYRFHDHYEQDMERYRDAKGIFVKENPPLNTFPISMIPWASFSGFNLNIVNEADYLLPIITGGKYIEQGGRILLPVSLQVHHAVCDGYHAGMFFQDLQSLTDSSEDWLT</sequence>
<organism evidence="12 13">
    <name type="scientific">Paenibacillus lautus</name>
    <name type="common">Bacillus lautus</name>
    <dbReference type="NCBI Taxonomy" id="1401"/>
    <lineage>
        <taxon>Bacteria</taxon>
        <taxon>Bacillati</taxon>
        <taxon>Bacillota</taxon>
        <taxon>Bacilli</taxon>
        <taxon>Bacillales</taxon>
        <taxon>Paenibacillaceae</taxon>
        <taxon>Paenibacillus</taxon>
    </lineage>
</organism>
<dbReference type="GO" id="GO:0008811">
    <property type="term" value="F:chloramphenicol O-acetyltransferase activity"/>
    <property type="evidence" value="ECO:0007669"/>
    <property type="project" value="UniProtKB-EC"/>
</dbReference>
<evidence type="ECO:0000256" key="11">
    <source>
        <dbReference type="RuleBase" id="RU004156"/>
    </source>
</evidence>
<keyword evidence="7 10" id="KW-0046">Antibiotic resistance</keyword>
<dbReference type="PANTHER" id="PTHR38474">
    <property type="entry name" value="SLR0299 PROTEIN"/>
    <property type="match status" value="1"/>
</dbReference>
<accession>A0A1R1B5N8</accession>
<evidence type="ECO:0000256" key="7">
    <source>
        <dbReference type="ARBA" id="ARBA00023251"/>
    </source>
</evidence>
<keyword evidence="8 10" id="KW-0012">Acyltransferase</keyword>
<dbReference type="EMBL" id="MRTF01000002">
    <property type="protein sequence ID" value="OME94881.1"/>
    <property type="molecule type" value="Genomic_DNA"/>
</dbReference>
<dbReference type="GO" id="GO:0046677">
    <property type="term" value="P:response to antibiotic"/>
    <property type="evidence" value="ECO:0007669"/>
    <property type="project" value="UniProtKB-KW"/>
</dbReference>
<evidence type="ECO:0000256" key="4">
    <source>
        <dbReference type="ARBA" id="ARBA00013235"/>
    </source>
</evidence>
<protein>
    <recommendedName>
        <fullName evidence="5 10">Chloramphenicol acetyltransferase</fullName>
        <ecNumber evidence="4 10">2.3.1.28</ecNumber>
    </recommendedName>
</protein>
<evidence type="ECO:0000256" key="5">
    <source>
        <dbReference type="ARBA" id="ARBA00020291"/>
    </source>
</evidence>
<keyword evidence="6 10" id="KW-0808">Transferase</keyword>
<comment type="subunit">
    <text evidence="3">Homotrimer.</text>
</comment>
<proteinExistence type="inferred from homology"/>
<dbReference type="Gene3D" id="3.30.559.10">
    <property type="entry name" value="Chloramphenicol acetyltransferase-like domain"/>
    <property type="match status" value="1"/>
</dbReference>
<dbReference type="Pfam" id="PF00302">
    <property type="entry name" value="CAT"/>
    <property type="match status" value="1"/>
</dbReference>
<evidence type="ECO:0000313" key="12">
    <source>
        <dbReference type="EMBL" id="OME94881.1"/>
    </source>
</evidence>
<dbReference type="Proteomes" id="UP000187074">
    <property type="component" value="Unassembled WGS sequence"/>
</dbReference>
<dbReference type="EC" id="2.3.1.28" evidence="4 10"/>
<evidence type="ECO:0000256" key="2">
    <source>
        <dbReference type="ARBA" id="ARBA00010571"/>
    </source>
</evidence>
<evidence type="ECO:0000256" key="9">
    <source>
        <dbReference type="PIRSR" id="PIRSR000440-1"/>
    </source>
</evidence>
<dbReference type="InterPro" id="IPR018372">
    <property type="entry name" value="Chloramphenicol_AcTrfase_AS"/>
</dbReference>
<evidence type="ECO:0000313" key="13">
    <source>
        <dbReference type="Proteomes" id="UP000187074"/>
    </source>
</evidence>
<dbReference type="STRING" id="1401.BK123_07230"/>
<feature type="active site" description="Proton acceptor" evidence="9">
    <location>
        <position position="189"/>
    </location>
</feature>
<dbReference type="InterPro" id="IPR023213">
    <property type="entry name" value="CAT-like_dom_sf"/>
</dbReference>
<reference evidence="12 13" key="1">
    <citation type="submission" date="2016-11" db="EMBL/GenBank/DDBJ databases">
        <title>Paenibacillus species isolates.</title>
        <authorList>
            <person name="Beno S.M."/>
        </authorList>
    </citation>
    <scope>NUCLEOTIDE SEQUENCE [LARGE SCALE GENOMIC DNA]</scope>
    <source>
        <strain evidence="12 13">FSL F4-0100</strain>
    </source>
</reference>
<comment type="catalytic activity">
    <reaction evidence="10">
        <text>chloramphenicol + acetyl-CoA = chloramphenicol 3-acetate + CoA</text>
        <dbReference type="Rhea" id="RHEA:18421"/>
        <dbReference type="ChEBI" id="CHEBI:16730"/>
        <dbReference type="ChEBI" id="CHEBI:17698"/>
        <dbReference type="ChEBI" id="CHEBI:57287"/>
        <dbReference type="ChEBI" id="CHEBI:57288"/>
        <dbReference type="EC" id="2.3.1.28"/>
    </reaction>
</comment>
<dbReference type="SUPFAM" id="SSF52777">
    <property type="entry name" value="CoA-dependent acyltransferases"/>
    <property type="match status" value="1"/>
</dbReference>
<evidence type="ECO:0000256" key="1">
    <source>
        <dbReference type="ARBA" id="ARBA00002150"/>
    </source>
</evidence>
<comment type="caution">
    <text evidence="12">The sequence shown here is derived from an EMBL/GenBank/DDBJ whole genome shotgun (WGS) entry which is preliminary data.</text>
</comment>
<comment type="function">
    <text evidence="1 10">This enzyme is an effector of chloramphenicol resistance in bacteria.</text>
</comment>
<comment type="similarity">
    <text evidence="2 11">Belongs to the chloramphenicol acetyltransferase family.</text>
</comment>
<dbReference type="PIRSF" id="PIRSF000440">
    <property type="entry name" value="CAT"/>
    <property type="match status" value="1"/>
</dbReference>
<dbReference type="OrthoDB" id="9801766at2"/>
<dbReference type="InterPro" id="IPR001707">
    <property type="entry name" value="Cmp_AcTrfase"/>
</dbReference>
<evidence type="ECO:0000256" key="8">
    <source>
        <dbReference type="ARBA" id="ARBA00023315"/>
    </source>
</evidence>
<evidence type="ECO:0000256" key="10">
    <source>
        <dbReference type="RuleBase" id="RU000503"/>
    </source>
</evidence>
<dbReference type="PROSITE" id="PS00100">
    <property type="entry name" value="CAT"/>
    <property type="match status" value="1"/>
</dbReference>
<dbReference type="PANTHER" id="PTHR38474:SF2">
    <property type="entry name" value="CHLORAMPHENICOL ACETYLTRANSFERASE"/>
    <property type="match status" value="1"/>
</dbReference>
<dbReference type="RefSeq" id="WP_076321701.1">
    <property type="nucleotide sequence ID" value="NZ_MRTF01000002.1"/>
</dbReference>
<dbReference type="SMART" id="SM01059">
    <property type="entry name" value="CAT"/>
    <property type="match status" value="1"/>
</dbReference>
<dbReference type="NCBIfam" id="NF000491">
    <property type="entry name" value="chloram_CatA"/>
    <property type="match status" value="1"/>
</dbReference>